<evidence type="ECO:0000259" key="3">
    <source>
        <dbReference type="PROSITE" id="PS51272"/>
    </source>
</evidence>
<evidence type="ECO:0000256" key="2">
    <source>
        <dbReference type="SAM" id="SignalP"/>
    </source>
</evidence>
<dbReference type="EMBL" id="JAUSTN010000003">
    <property type="protein sequence ID" value="MDQ0274571.1"/>
    <property type="molecule type" value="Genomic_DNA"/>
</dbReference>
<feature type="region of interest" description="Disordered" evidence="1">
    <location>
        <begin position="982"/>
        <end position="1009"/>
    </location>
</feature>
<feature type="domain" description="SLH" evidence="3">
    <location>
        <begin position="1010"/>
        <end position="1073"/>
    </location>
</feature>
<feature type="signal peptide" evidence="2">
    <location>
        <begin position="1"/>
        <end position="28"/>
    </location>
</feature>
<sequence>MKVRNVKFVFMFLAVFALTFILPQNVSAATLEPQNMDEFKNMVENAQNGDVIDLVKFYNRNEFKPGGNDFSSLGLINVNSNITIMSSDPKQAAYGWGTTEGARAVYISNISFNIASEKTLTLKGHLYLKGPEDKAVISGEGNLYLTERMNLSGQNGKPAIYLPNSSVKIENLMSYTGEEETGEINEYGYPVTVKLKYYSRIIGGDSSTERGADAIVAKDIEVDQTNLDFKPSPYTVDQGLYIRGGNGLGDNIQGGHGLKGENIIVDLSGEKNEYHSTSTVISGGAGGYGQGAIIGKNINIKCAGYNKIAPGNGVDLSVNESKREKFYYGTIEVEDDGGKLDFATKEFPSLNDSDKEKMNSITGGGNIKYIDSNGNTESENFFSGKRFTNFYGPIILANGNAKVNVYRGNFIDKGANDTMPSGSADPDFMYKLPHSPVIEMGTGTLNLGMPGQTDPLSIGCGFHFFNTSEALIDSKADVNVYGANTSIQGPTPGSSTSNKGYSDNEIAPKVGAAGIRTLGKVLVDGANISGGGISNILSDNGSKKDLYRFGSGIKDASEVKLVNGAVVQGYGPIKYLRNKSVYKHSNSFAEENVSAGYGLENVVSVYIENSEVHGGDILTVPSNCDTSGRCEGNGIAGAGIKGATDIQIIGDSLITGGSSTNITRNGYLFADRLTAGSAIDGGENLSVKGGAQIYGGGSSTKSGHAIANVNNLVVEGDEASGTEPTIFGGGCRFTDQETNRQAGSGLYMVGNATIKAGKIEAGNKLYQTYIEAYKEKMHPRTRGGGFSGRSSEAYAISASGKVIIDGQGQFTPQVMSYTTPKGWFGKDPISSIFLENDGALYVGKAKVFSGGDEEYRDKNILVKGGKYHVDIFKENTINSYEKAEDKDGNPQGIKYRTENSTPLYRILKVDKNKNYSDLIDEDLKKGPAYDGVFERDFGILLYKSNASLGKTAKEKALVRKDLAQGLKTLEFKEEKDLSKMADDNIVLKETEKPEPKPQPQPEKPKEDREIGGRFTIISEDHNNHDDDHYENHIKYIYGYPDNNIKPEGNITRAEAVAIAVRLKGISANNKVKPDFEDVEEGQWYIASLNEGIRLGLLDWNQNKIRPNDPITRGEMAKLFAAIDEKNNAKSDFPDIIGHKYEKEINMAFGNGRIVGYSDGTFKPDNNITRAEAVIMFNSIFNRIPDRAYIDLNEALLEKYKDLNKKHWAYYELMEAANSHEFKRKSNLKDEIWLKIIEDKSLLK</sequence>
<keyword evidence="5" id="KW-1185">Reference proteome</keyword>
<proteinExistence type="predicted"/>
<protein>
    <recommendedName>
        <fullName evidence="3">SLH domain-containing protein</fullName>
    </recommendedName>
</protein>
<comment type="caution">
    <text evidence="4">The sequence shown here is derived from an EMBL/GenBank/DDBJ whole genome shotgun (WGS) entry which is preliminary data.</text>
</comment>
<feature type="compositionally biased region" description="Basic and acidic residues" evidence="1">
    <location>
        <begin position="982"/>
        <end position="995"/>
    </location>
</feature>
<accession>A0ABU0ATH3</accession>
<gene>
    <name evidence="4" type="ORF">J2S72_000588</name>
</gene>
<evidence type="ECO:0000313" key="5">
    <source>
        <dbReference type="Proteomes" id="UP001236559"/>
    </source>
</evidence>
<name>A0ABU0ATH3_9FIRM</name>
<evidence type="ECO:0000256" key="1">
    <source>
        <dbReference type="SAM" id="MobiDB-lite"/>
    </source>
</evidence>
<organism evidence="4 5">
    <name type="scientific">Peptoniphilus koenoeneniae</name>
    <dbReference type="NCBI Taxonomy" id="507751"/>
    <lineage>
        <taxon>Bacteria</taxon>
        <taxon>Bacillati</taxon>
        <taxon>Bacillota</taxon>
        <taxon>Tissierellia</taxon>
        <taxon>Tissierellales</taxon>
        <taxon>Peptoniphilaceae</taxon>
        <taxon>Peptoniphilus</taxon>
    </lineage>
</organism>
<dbReference type="Pfam" id="PF00395">
    <property type="entry name" value="SLH"/>
    <property type="match status" value="3"/>
</dbReference>
<evidence type="ECO:0000313" key="4">
    <source>
        <dbReference type="EMBL" id="MDQ0274571.1"/>
    </source>
</evidence>
<dbReference type="PROSITE" id="PS51272">
    <property type="entry name" value="SLH"/>
    <property type="match status" value="2"/>
</dbReference>
<dbReference type="RefSeq" id="WP_023055342.1">
    <property type="nucleotide sequence ID" value="NZ_JAUSTN010000003.1"/>
</dbReference>
<dbReference type="Proteomes" id="UP001236559">
    <property type="component" value="Unassembled WGS sequence"/>
</dbReference>
<keyword evidence="2" id="KW-0732">Signal</keyword>
<feature type="chain" id="PRO_5047218136" description="SLH domain-containing protein" evidence="2">
    <location>
        <begin position="29"/>
        <end position="1243"/>
    </location>
</feature>
<dbReference type="InterPro" id="IPR001119">
    <property type="entry name" value="SLH_dom"/>
</dbReference>
<reference evidence="4 5" key="1">
    <citation type="submission" date="2023-07" db="EMBL/GenBank/DDBJ databases">
        <title>Genomic Encyclopedia of Type Strains, Phase IV (KMG-IV): sequencing the most valuable type-strain genomes for metagenomic binning, comparative biology and taxonomic classification.</title>
        <authorList>
            <person name="Goeker M."/>
        </authorList>
    </citation>
    <scope>NUCLEOTIDE SEQUENCE [LARGE SCALE GENOMIC DNA]</scope>
    <source>
        <strain evidence="4 5">DSM 22616</strain>
    </source>
</reference>
<feature type="domain" description="SLH" evidence="3">
    <location>
        <begin position="1127"/>
        <end position="1190"/>
    </location>
</feature>